<dbReference type="RefSeq" id="YP_009045756.1">
    <property type="nucleotide sequence ID" value="NC_024429.1"/>
</dbReference>
<protein>
    <submittedName>
        <fullName evidence="2">Orf119</fullName>
    </submittedName>
</protein>
<evidence type="ECO:0000256" key="1">
    <source>
        <dbReference type="SAM" id="MobiDB-lite"/>
    </source>
</evidence>
<sequence>MVQRRHFPRYLKGGLDIASNCPSPRKMPHSCSALGLRSSLPSLMRRKQAGAIIILPPNSVSEVMKALTANPMEKESPAEKPNLDNAEERAFPTRETQPLKVGPEKRQWNPLSDKNYIPK</sequence>
<accession>A0A068BF80</accession>
<dbReference type="GeneID" id="19736957"/>
<proteinExistence type="predicted"/>
<name>A0A068BF80_BATMA</name>
<feature type="compositionally biased region" description="Basic and acidic residues" evidence="1">
    <location>
        <begin position="72"/>
        <end position="92"/>
    </location>
</feature>
<dbReference type="AlphaFoldDB" id="A0A068BF80"/>
<reference evidence="2" key="1">
    <citation type="journal article" date="2014" name="Mitochondrion">
        <title>Comparative analysis of 11 Brassicales mitochondrial genomes and the mitochondrial transcriptome of Brassica oleracea.</title>
        <authorList>
            <person name="Grewe F."/>
            <person name="Edger P.P."/>
            <person name="Keren I."/>
            <person name="Sultan L."/>
            <person name="Pires J.C."/>
            <person name="Ostersetzer-Biran O."/>
            <person name="Mower J.P."/>
        </authorList>
    </citation>
    <scope>NUCLEOTIDE SEQUENCE</scope>
</reference>
<geneLocation type="mitochondrion" evidence="2"/>
<gene>
    <name evidence="2" type="primary">orf119</name>
</gene>
<dbReference type="EMBL" id="KJ820684">
    <property type="protein sequence ID" value="AIC83359.1"/>
    <property type="molecule type" value="Genomic_DNA"/>
</dbReference>
<feature type="region of interest" description="Disordered" evidence="1">
    <location>
        <begin position="70"/>
        <end position="119"/>
    </location>
</feature>
<organism evidence="2">
    <name type="scientific">Batis maritima</name>
    <name type="common">Maritime saltwort</name>
    <dbReference type="NCBI Taxonomy" id="4436"/>
    <lineage>
        <taxon>Eukaryota</taxon>
        <taxon>Viridiplantae</taxon>
        <taxon>Streptophyta</taxon>
        <taxon>Embryophyta</taxon>
        <taxon>Tracheophyta</taxon>
        <taxon>Spermatophyta</taxon>
        <taxon>Magnoliopsida</taxon>
        <taxon>eudicotyledons</taxon>
        <taxon>Gunneridae</taxon>
        <taxon>Pentapetalae</taxon>
        <taxon>rosids</taxon>
        <taxon>malvids</taxon>
        <taxon>Brassicales</taxon>
        <taxon>Bataceae</taxon>
        <taxon>Batis</taxon>
    </lineage>
</organism>
<keyword evidence="2" id="KW-0496">Mitochondrion</keyword>
<evidence type="ECO:0000313" key="2">
    <source>
        <dbReference type="EMBL" id="AIC83359.1"/>
    </source>
</evidence>